<reference evidence="1 2" key="1">
    <citation type="journal article" date="2014" name="Genome Announc.">
        <title>Draft Genome Sequences of Marinobacter similis A3d10T and Marinobacter salarius R9SW1T.</title>
        <authorList>
            <person name="Ivanova E.P."/>
            <person name="Ng H.J."/>
            <person name="Webb H.K."/>
            <person name="Feng G."/>
            <person name="Oshima K."/>
            <person name="Hattori M."/>
            <person name="Ohkuma M."/>
            <person name="Sergeev A.F."/>
            <person name="Mikhailov V.V."/>
            <person name="Crawford R.J."/>
            <person name="Sawabe T."/>
        </authorList>
    </citation>
    <scope>NUCLEOTIDE SEQUENCE [LARGE SCALE GENOMIC DNA]</scope>
    <source>
        <strain evidence="2">A3d10 and R9SW1</strain>
    </source>
</reference>
<evidence type="ECO:0000313" key="2">
    <source>
        <dbReference type="Proteomes" id="UP000035081"/>
    </source>
</evidence>
<dbReference type="HOGENOM" id="CLU_2601892_0_0_6"/>
<evidence type="ECO:0000313" key="1">
    <source>
        <dbReference type="EMBL" id="AHI33312.1"/>
    </source>
</evidence>
<dbReference type="AlphaFoldDB" id="W5YVN6"/>
<sequence length="79" mass="8971">MINWRLFMMSIQEAKQLVLDAFRYHAPSWINLRTIAEFIQWAEFESPTDDEILVCVDALIASGDIVKVASGWQIASAAK</sequence>
<protein>
    <submittedName>
        <fullName evidence="1">Uncharacterized protein</fullName>
    </submittedName>
</protein>
<proteinExistence type="predicted"/>
<accession>W5YVN6</accession>
<organism evidence="1 2">
    <name type="scientific">Marinobacter salarius</name>
    <dbReference type="NCBI Taxonomy" id="1420917"/>
    <lineage>
        <taxon>Bacteria</taxon>
        <taxon>Pseudomonadati</taxon>
        <taxon>Pseudomonadota</taxon>
        <taxon>Gammaproteobacteria</taxon>
        <taxon>Pseudomonadales</taxon>
        <taxon>Marinobacteraceae</taxon>
        <taxon>Marinobacter</taxon>
    </lineage>
</organism>
<dbReference type="Proteomes" id="UP000035081">
    <property type="component" value="Chromosome"/>
</dbReference>
<gene>
    <name evidence="1" type="ORF">AU15_16890</name>
</gene>
<name>W5YVN6_9GAMM</name>
<dbReference type="EMBL" id="CP007152">
    <property type="protein sequence ID" value="AHI33312.1"/>
    <property type="molecule type" value="Genomic_DNA"/>
</dbReference>
<dbReference type="KEGG" id="msr:AU15_16890"/>